<feature type="transmembrane region" description="Helical" evidence="6">
    <location>
        <begin position="423"/>
        <end position="442"/>
    </location>
</feature>
<evidence type="ECO:0000256" key="6">
    <source>
        <dbReference type="SAM" id="Phobius"/>
    </source>
</evidence>
<dbReference type="PANTHER" id="PTHR14255">
    <property type="entry name" value="CEREBLON"/>
    <property type="match status" value="1"/>
</dbReference>
<organism evidence="7 8">
    <name type="scientific">Tritrichomonas musculus</name>
    <dbReference type="NCBI Taxonomy" id="1915356"/>
    <lineage>
        <taxon>Eukaryota</taxon>
        <taxon>Metamonada</taxon>
        <taxon>Parabasalia</taxon>
        <taxon>Tritrichomonadida</taxon>
        <taxon>Tritrichomonadidae</taxon>
        <taxon>Tritrichomonas</taxon>
    </lineage>
</organism>
<protein>
    <recommendedName>
        <fullName evidence="9">Sulfite exporter TauE/SafE</fullName>
    </recommendedName>
</protein>
<feature type="transmembrane region" description="Helical" evidence="6">
    <location>
        <begin position="154"/>
        <end position="175"/>
    </location>
</feature>
<evidence type="ECO:0000313" key="7">
    <source>
        <dbReference type="EMBL" id="KAK8836565.1"/>
    </source>
</evidence>
<feature type="transmembrane region" description="Helical" evidence="6">
    <location>
        <begin position="181"/>
        <end position="199"/>
    </location>
</feature>
<keyword evidence="2 6" id="KW-0812">Transmembrane</keyword>
<dbReference type="Pfam" id="PF01925">
    <property type="entry name" value="TauE"/>
    <property type="match status" value="2"/>
</dbReference>
<sequence>MIIPLLFVRTLSSLPINNSCTPENRLYDCSMELICNNEGYCDICHSDDECDNFYYCRYNKKEHNKLCRFEPLMHKWNTRTIIGMILVFISGIFVSGVGIGGAALFVPIMILVNSYSAEYSVSSSNPIIIGGSLAVCIFNIRLKHPDYDRPLINYNVAAIIEPISWLGTIIGVIMNGASPSWLLYIMQFAIYSYTCVSTFKKGYKDYIKMKQKKEKEKELDDINKSTDDNDFKETDNLTKAHDKLDFQDEGEASPLENQEQQNDKKNNDDDQEKSSNNDNKNDKINDKNDINGNKDKIYNNNDNDKNDIINKVSKSLLKKTKSSKNDLEEPLNPNENESQSKKAFSPWVLIILAIIWAIFCILPFIRGGKTTESIVNIKFCSSLYWIVTFVPFPFYFLISYIMIRIAKNYPVLGTNADLNWKQITQLIVFGFTAGFFSGFLGIGGGVIKGPMLLALGIEAEEMAATSTFMVLLTSSITTIQFLAKGTLLYSEFGIYIAFGFVSFLIGINILKIIINKTNNRSIVLWILSAAIGISVMMIVYIGINDFVDSIKKHKKMGFRPYC</sequence>
<feature type="transmembrane region" description="Helical" evidence="6">
    <location>
        <begin position="347"/>
        <end position="365"/>
    </location>
</feature>
<evidence type="ECO:0000313" key="8">
    <source>
        <dbReference type="Proteomes" id="UP001470230"/>
    </source>
</evidence>
<evidence type="ECO:0000256" key="3">
    <source>
        <dbReference type="ARBA" id="ARBA00022989"/>
    </source>
</evidence>
<accession>A0ABR2GRI9</accession>
<feature type="transmembrane region" description="Helical" evidence="6">
    <location>
        <begin position="492"/>
        <end position="510"/>
    </location>
</feature>
<proteinExistence type="predicted"/>
<evidence type="ECO:0000256" key="5">
    <source>
        <dbReference type="SAM" id="MobiDB-lite"/>
    </source>
</evidence>
<keyword evidence="3 6" id="KW-1133">Transmembrane helix</keyword>
<feature type="transmembrane region" description="Helical" evidence="6">
    <location>
        <begin position="522"/>
        <end position="547"/>
    </location>
</feature>
<dbReference type="Proteomes" id="UP001470230">
    <property type="component" value="Unassembled WGS sequence"/>
</dbReference>
<dbReference type="EMBL" id="JAPFFF010000064">
    <property type="protein sequence ID" value="KAK8836565.1"/>
    <property type="molecule type" value="Genomic_DNA"/>
</dbReference>
<name>A0ABR2GRI9_9EUKA</name>
<dbReference type="InterPro" id="IPR002781">
    <property type="entry name" value="TM_pro_TauE-like"/>
</dbReference>
<feature type="transmembrane region" description="Helical" evidence="6">
    <location>
        <begin position="124"/>
        <end position="142"/>
    </location>
</feature>
<evidence type="ECO:0008006" key="9">
    <source>
        <dbReference type="Google" id="ProtNLM"/>
    </source>
</evidence>
<evidence type="ECO:0000256" key="4">
    <source>
        <dbReference type="ARBA" id="ARBA00023136"/>
    </source>
</evidence>
<feature type="transmembrane region" description="Helical" evidence="6">
    <location>
        <begin position="81"/>
        <end position="112"/>
    </location>
</feature>
<feature type="compositionally biased region" description="Basic and acidic residues" evidence="5">
    <location>
        <begin position="261"/>
        <end position="304"/>
    </location>
</feature>
<gene>
    <name evidence="7" type="ORF">M9Y10_037499</name>
</gene>
<comment type="subcellular location">
    <subcellularLocation>
        <location evidence="1">Membrane</location>
        <topology evidence="1">Multi-pass membrane protein</topology>
    </subcellularLocation>
</comment>
<reference evidence="7 8" key="1">
    <citation type="submission" date="2024-04" db="EMBL/GenBank/DDBJ databases">
        <title>Tritrichomonas musculus Genome.</title>
        <authorList>
            <person name="Alves-Ferreira E."/>
            <person name="Grigg M."/>
            <person name="Lorenzi H."/>
            <person name="Galac M."/>
        </authorList>
    </citation>
    <scope>NUCLEOTIDE SEQUENCE [LARGE SCALE GENOMIC DNA]</scope>
    <source>
        <strain evidence="7 8">EAF2021</strain>
    </source>
</reference>
<keyword evidence="8" id="KW-1185">Reference proteome</keyword>
<feature type="region of interest" description="Disordered" evidence="5">
    <location>
        <begin position="250"/>
        <end position="304"/>
    </location>
</feature>
<dbReference type="PANTHER" id="PTHR14255:SF3">
    <property type="entry name" value="SULFITE EXPORTER TAUE_SAFE FAMILY PROTEIN 5-RELATED"/>
    <property type="match status" value="1"/>
</dbReference>
<evidence type="ECO:0000256" key="1">
    <source>
        <dbReference type="ARBA" id="ARBA00004141"/>
    </source>
</evidence>
<feature type="region of interest" description="Disordered" evidence="5">
    <location>
        <begin position="214"/>
        <end position="236"/>
    </location>
</feature>
<keyword evidence="4 6" id="KW-0472">Membrane</keyword>
<feature type="transmembrane region" description="Helical" evidence="6">
    <location>
        <begin position="385"/>
        <end position="403"/>
    </location>
</feature>
<evidence type="ECO:0000256" key="2">
    <source>
        <dbReference type="ARBA" id="ARBA00022692"/>
    </source>
</evidence>
<comment type="caution">
    <text evidence="7">The sequence shown here is derived from an EMBL/GenBank/DDBJ whole genome shotgun (WGS) entry which is preliminary data.</text>
</comment>
<feature type="region of interest" description="Disordered" evidence="5">
    <location>
        <begin position="320"/>
        <end position="339"/>
    </location>
</feature>